<evidence type="ECO:0000313" key="1">
    <source>
        <dbReference type="EMBL" id="QJA49336.1"/>
    </source>
</evidence>
<gene>
    <name evidence="1" type="ORF">TM448A01300_0013</name>
</gene>
<accession>A0A6H1ZN42</accession>
<protein>
    <submittedName>
        <fullName evidence="1">Uncharacterized protein</fullName>
    </submittedName>
</protein>
<dbReference type="EMBL" id="MT144131">
    <property type="protein sequence ID" value="QJA49336.1"/>
    <property type="molecule type" value="Genomic_DNA"/>
</dbReference>
<organism evidence="1">
    <name type="scientific">viral metagenome</name>
    <dbReference type="NCBI Taxonomy" id="1070528"/>
    <lineage>
        <taxon>unclassified sequences</taxon>
        <taxon>metagenomes</taxon>
        <taxon>organismal metagenomes</taxon>
    </lineage>
</organism>
<dbReference type="AlphaFoldDB" id="A0A6H1ZN42"/>
<proteinExistence type="predicted"/>
<sequence length="125" mass="12949">MAKFFIADEVNDSYTADVLPSGALEVASIYTYKYLASATGHGAVTTVPAYLHSVVVSNSAATGAAVLHICNVADSTVTAMATATTIARIALNSKGSYIFDTLAGTMLSYYITADCDGVTISYQTA</sequence>
<name>A0A6H1ZN42_9ZZZZ</name>
<reference evidence="1" key="1">
    <citation type="submission" date="2020-03" db="EMBL/GenBank/DDBJ databases">
        <title>The deep terrestrial virosphere.</title>
        <authorList>
            <person name="Holmfeldt K."/>
            <person name="Nilsson E."/>
            <person name="Simone D."/>
            <person name="Lopez-Fernandez M."/>
            <person name="Wu X."/>
            <person name="de Brujin I."/>
            <person name="Lundin D."/>
            <person name="Andersson A."/>
            <person name="Bertilsson S."/>
            <person name="Dopson M."/>
        </authorList>
    </citation>
    <scope>NUCLEOTIDE SEQUENCE</scope>
    <source>
        <strain evidence="1">TM448A01300</strain>
    </source>
</reference>